<feature type="compositionally biased region" description="Polar residues" evidence="1">
    <location>
        <begin position="108"/>
        <end position="119"/>
    </location>
</feature>
<accession>A0AA36J129</accession>
<evidence type="ECO:0000256" key="1">
    <source>
        <dbReference type="SAM" id="MobiDB-lite"/>
    </source>
</evidence>
<dbReference type="AlphaFoldDB" id="A0AA36J129"/>
<feature type="compositionally biased region" description="Polar residues" evidence="1">
    <location>
        <begin position="129"/>
        <end position="138"/>
    </location>
</feature>
<reference evidence="2" key="1">
    <citation type="submission" date="2023-08" db="EMBL/GenBank/DDBJ databases">
        <authorList>
            <person name="Chen Y."/>
            <person name="Shah S."/>
            <person name="Dougan E. K."/>
            <person name="Thang M."/>
            <person name="Chan C."/>
        </authorList>
    </citation>
    <scope>NUCLEOTIDE SEQUENCE</scope>
</reference>
<dbReference type="EMBL" id="CAUJNA010003257">
    <property type="protein sequence ID" value="CAJ1397169.1"/>
    <property type="molecule type" value="Genomic_DNA"/>
</dbReference>
<sequence length="138" mass="15383">MQLDRPVYRGRFARHPGLRDDDILSEEANINARRLQEGRFQKSRFNESGKSKKKEVAEVAAPSEITDVDQALTFFASSRESRKDRLSKPSMGSMDFSDGGPEEEDSISPASSMPGSPLSSGKRPERTKFLSSRSQTMP</sequence>
<keyword evidence="3" id="KW-1185">Reference proteome</keyword>
<organism evidence="2 3">
    <name type="scientific">Effrenium voratum</name>
    <dbReference type="NCBI Taxonomy" id="2562239"/>
    <lineage>
        <taxon>Eukaryota</taxon>
        <taxon>Sar</taxon>
        <taxon>Alveolata</taxon>
        <taxon>Dinophyceae</taxon>
        <taxon>Suessiales</taxon>
        <taxon>Symbiodiniaceae</taxon>
        <taxon>Effrenium</taxon>
    </lineage>
</organism>
<dbReference type="Proteomes" id="UP001178507">
    <property type="component" value="Unassembled WGS sequence"/>
</dbReference>
<proteinExistence type="predicted"/>
<evidence type="ECO:0000313" key="3">
    <source>
        <dbReference type="Proteomes" id="UP001178507"/>
    </source>
</evidence>
<feature type="region of interest" description="Disordered" evidence="1">
    <location>
        <begin position="77"/>
        <end position="138"/>
    </location>
</feature>
<name>A0AA36J129_9DINO</name>
<evidence type="ECO:0000313" key="2">
    <source>
        <dbReference type="EMBL" id="CAJ1397169.1"/>
    </source>
</evidence>
<feature type="region of interest" description="Disordered" evidence="1">
    <location>
        <begin position="41"/>
        <end position="60"/>
    </location>
</feature>
<feature type="compositionally biased region" description="Basic and acidic residues" evidence="1">
    <location>
        <begin position="41"/>
        <end position="57"/>
    </location>
</feature>
<comment type="caution">
    <text evidence="2">The sequence shown here is derived from an EMBL/GenBank/DDBJ whole genome shotgun (WGS) entry which is preliminary data.</text>
</comment>
<protein>
    <submittedName>
        <fullName evidence="2">Uncharacterized protein</fullName>
    </submittedName>
</protein>
<gene>
    <name evidence="2" type="ORF">EVOR1521_LOCUS21238</name>
</gene>